<reference evidence="4 5" key="1">
    <citation type="submission" date="2017-07" db="EMBL/GenBank/DDBJ databases">
        <title>Annotated genome sequence of Bacterioplanes sanyensis isolated from Red Sea.</title>
        <authorList>
            <person name="Rehman Z.U."/>
        </authorList>
    </citation>
    <scope>NUCLEOTIDE SEQUENCE [LARGE SCALE GENOMIC DNA]</scope>
    <source>
        <strain evidence="4 5">NV9</strain>
    </source>
</reference>
<dbReference type="SFLD" id="SFLDS00019">
    <property type="entry name" value="Glutathione_Transferase_(cytos"/>
    <property type="match status" value="1"/>
</dbReference>
<dbReference type="PANTHER" id="PTHR43969:SF9">
    <property type="entry name" value="GLUTATHIONE S TRANSFERASE D10, ISOFORM A-RELATED"/>
    <property type="match status" value="1"/>
</dbReference>
<dbReference type="InterPro" id="IPR034345">
    <property type="entry name" value="Gtt2-like_N"/>
</dbReference>
<name>A0A222FP82_9GAMM</name>
<sequence length="204" mass="23116">MKLYSARRAPSPRRTLMLLAEKDLQLDIIYLDLADGENLRPPFIQHNPMAKVPLLQLDDGSYLSEAAVINRYLDEYSGSPLLTGVDAASRARIDMWDRRVEFGFMLPVAHCFQHTSGYFADRMTPVPAYGEVAGQQARDFLAILQQQLQHHEYVAGDAFSVADITAVCALDFARVVKIKAGEEHPAIHAWYQRMQQRPSYSVEY</sequence>
<protein>
    <submittedName>
        <fullName evidence="4">Glutathione S-transferase</fullName>
    </submittedName>
</protein>
<keyword evidence="4" id="KW-0808">Transferase</keyword>
<dbReference type="Gene3D" id="3.40.30.10">
    <property type="entry name" value="Glutaredoxin"/>
    <property type="match status" value="1"/>
</dbReference>
<accession>A0A222FP82</accession>
<feature type="domain" description="GST C-terminal" evidence="3">
    <location>
        <begin position="86"/>
        <end position="204"/>
    </location>
</feature>
<dbReference type="PROSITE" id="PS50404">
    <property type="entry name" value="GST_NTER"/>
    <property type="match status" value="1"/>
</dbReference>
<comment type="subunit">
    <text evidence="1">Homodimer.</text>
</comment>
<dbReference type="SUPFAM" id="SSF52833">
    <property type="entry name" value="Thioredoxin-like"/>
    <property type="match status" value="1"/>
</dbReference>
<dbReference type="InterPro" id="IPR004045">
    <property type="entry name" value="Glutathione_S-Trfase_N"/>
</dbReference>
<dbReference type="Pfam" id="PF13409">
    <property type="entry name" value="GST_N_2"/>
    <property type="match status" value="1"/>
</dbReference>
<dbReference type="RefSeq" id="WP_094061684.1">
    <property type="nucleotide sequence ID" value="NZ_CP022530.1"/>
</dbReference>
<gene>
    <name evidence="4" type="ORF">CHH28_18430</name>
</gene>
<dbReference type="Pfam" id="PF00043">
    <property type="entry name" value="GST_C"/>
    <property type="match status" value="1"/>
</dbReference>
<evidence type="ECO:0000256" key="1">
    <source>
        <dbReference type="ARBA" id="ARBA00011738"/>
    </source>
</evidence>
<proteinExistence type="predicted"/>
<keyword evidence="5" id="KW-1185">Reference proteome</keyword>
<dbReference type="KEGG" id="bsan:CHH28_18430"/>
<organism evidence="4 5">
    <name type="scientific">Bacterioplanes sanyensis</name>
    <dbReference type="NCBI Taxonomy" id="1249553"/>
    <lineage>
        <taxon>Bacteria</taxon>
        <taxon>Pseudomonadati</taxon>
        <taxon>Pseudomonadota</taxon>
        <taxon>Gammaproteobacteria</taxon>
        <taxon>Oceanospirillales</taxon>
        <taxon>Oceanospirillaceae</taxon>
        <taxon>Bacterioplanes</taxon>
    </lineage>
</organism>
<dbReference type="InterPro" id="IPR036282">
    <property type="entry name" value="Glutathione-S-Trfase_C_sf"/>
</dbReference>
<dbReference type="InterPro" id="IPR004046">
    <property type="entry name" value="GST_C"/>
</dbReference>
<dbReference type="AlphaFoldDB" id="A0A222FP82"/>
<dbReference type="InterPro" id="IPR010987">
    <property type="entry name" value="Glutathione-S-Trfase_C-like"/>
</dbReference>
<dbReference type="Proteomes" id="UP000202440">
    <property type="component" value="Chromosome"/>
</dbReference>
<dbReference type="Gene3D" id="1.20.1050.10">
    <property type="match status" value="1"/>
</dbReference>
<evidence type="ECO:0000259" key="3">
    <source>
        <dbReference type="PROSITE" id="PS50405"/>
    </source>
</evidence>
<dbReference type="PANTHER" id="PTHR43969">
    <property type="entry name" value="GLUTATHIONE S TRANSFERASE D10, ISOFORM A-RELATED"/>
    <property type="match status" value="1"/>
</dbReference>
<dbReference type="CDD" id="cd03051">
    <property type="entry name" value="GST_N_GTT2_like"/>
    <property type="match status" value="1"/>
</dbReference>
<evidence type="ECO:0000313" key="4">
    <source>
        <dbReference type="EMBL" id="ASP40522.1"/>
    </source>
</evidence>
<evidence type="ECO:0000259" key="2">
    <source>
        <dbReference type="PROSITE" id="PS50404"/>
    </source>
</evidence>
<dbReference type="InterPro" id="IPR040079">
    <property type="entry name" value="Glutathione_S-Trfase"/>
</dbReference>
<dbReference type="OrthoDB" id="9797500at2"/>
<dbReference type="GO" id="GO:0004364">
    <property type="term" value="F:glutathione transferase activity"/>
    <property type="evidence" value="ECO:0007669"/>
    <property type="project" value="TreeGrafter"/>
</dbReference>
<evidence type="ECO:0000313" key="5">
    <source>
        <dbReference type="Proteomes" id="UP000202440"/>
    </source>
</evidence>
<dbReference type="PROSITE" id="PS50405">
    <property type="entry name" value="GST_CTER"/>
    <property type="match status" value="1"/>
</dbReference>
<feature type="domain" description="GST N-terminal" evidence="2">
    <location>
        <begin position="1"/>
        <end position="81"/>
    </location>
</feature>
<dbReference type="EMBL" id="CP022530">
    <property type="protein sequence ID" value="ASP40522.1"/>
    <property type="molecule type" value="Genomic_DNA"/>
</dbReference>
<dbReference type="SFLD" id="SFLDG00358">
    <property type="entry name" value="Main_(cytGST)"/>
    <property type="match status" value="1"/>
</dbReference>
<dbReference type="InterPro" id="IPR036249">
    <property type="entry name" value="Thioredoxin-like_sf"/>
</dbReference>
<dbReference type="SUPFAM" id="SSF47616">
    <property type="entry name" value="GST C-terminal domain-like"/>
    <property type="match status" value="1"/>
</dbReference>
<dbReference type="GO" id="GO:0006749">
    <property type="term" value="P:glutathione metabolic process"/>
    <property type="evidence" value="ECO:0007669"/>
    <property type="project" value="TreeGrafter"/>
</dbReference>